<organism evidence="2 3">
    <name type="scientific">Peptoniphilus lacrimalis</name>
    <dbReference type="NCBI Taxonomy" id="33031"/>
    <lineage>
        <taxon>Bacteria</taxon>
        <taxon>Bacillati</taxon>
        <taxon>Bacillota</taxon>
        <taxon>Tissierellia</taxon>
        <taxon>Tissierellales</taxon>
        <taxon>Peptoniphilaceae</taxon>
        <taxon>Peptoniphilus</taxon>
    </lineage>
</organism>
<dbReference type="InterPro" id="IPR029058">
    <property type="entry name" value="AB_hydrolase_fold"/>
</dbReference>
<evidence type="ECO:0000313" key="2">
    <source>
        <dbReference type="EMBL" id="SUB57874.1"/>
    </source>
</evidence>
<proteinExistence type="predicted"/>
<dbReference type="RefSeq" id="WP_019034984.1">
    <property type="nucleotide sequence ID" value="NZ_UGSZ01000001.1"/>
</dbReference>
<gene>
    <name evidence="2" type="ORF">NCTC13149_01734</name>
</gene>
<evidence type="ECO:0000259" key="1">
    <source>
        <dbReference type="Pfam" id="PF12146"/>
    </source>
</evidence>
<dbReference type="InterPro" id="IPR022742">
    <property type="entry name" value="Hydrolase_4"/>
</dbReference>
<name>A0A379C6L3_9FIRM</name>
<feature type="domain" description="Serine aminopeptidase S33" evidence="1">
    <location>
        <begin position="36"/>
        <end position="127"/>
    </location>
</feature>
<dbReference type="SUPFAM" id="SSF53474">
    <property type="entry name" value="alpha/beta-Hydrolases"/>
    <property type="match status" value="1"/>
</dbReference>
<dbReference type="AlphaFoldDB" id="A0A379C6L3"/>
<sequence>MEYLINNYCKMNKINICDINLFVLEPQKENFKIKNLIFYHGWSSSAENQLFRANIFASFGYRVFLPDAIFHGQRGHIDYDDKNTGAKYFVRAISQNIRESSQIISYIKENFKEKEIGVSGHSMGAISSGGIYSVNKDLNMAMIFNGIIDYDYIVDRAKKSIVSENEDKEFTEACDFLIKVNPIANMDKLKNRPLILFNGNEDNVINPDIEENAFKKLYKIYDNKELIKFKRFELTTHQLTTPMLEESIKIFKDL</sequence>
<accession>A0A379C6L3</accession>
<dbReference type="EMBL" id="UGSZ01000001">
    <property type="protein sequence ID" value="SUB57874.1"/>
    <property type="molecule type" value="Genomic_DNA"/>
</dbReference>
<evidence type="ECO:0000313" key="3">
    <source>
        <dbReference type="Proteomes" id="UP000255517"/>
    </source>
</evidence>
<dbReference type="Proteomes" id="UP000255517">
    <property type="component" value="Unassembled WGS sequence"/>
</dbReference>
<dbReference type="STRING" id="1122949.GCA_000378725_01276"/>
<dbReference type="Pfam" id="PF12146">
    <property type="entry name" value="Hydrolase_4"/>
    <property type="match status" value="1"/>
</dbReference>
<dbReference type="Gene3D" id="3.40.50.1820">
    <property type="entry name" value="alpha/beta hydrolase"/>
    <property type="match status" value="1"/>
</dbReference>
<dbReference type="OrthoDB" id="31158at2"/>
<reference evidence="2 3" key="1">
    <citation type="submission" date="2018-06" db="EMBL/GenBank/DDBJ databases">
        <authorList>
            <consortium name="Pathogen Informatics"/>
            <person name="Doyle S."/>
        </authorList>
    </citation>
    <scope>NUCLEOTIDE SEQUENCE [LARGE SCALE GENOMIC DNA]</scope>
    <source>
        <strain evidence="2 3">NCTC13149</strain>
    </source>
</reference>
<protein>
    <submittedName>
        <fullName evidence="2">Esterase</fullName>
    </submittedName>
</protein>